<sequence length="221" mass="26733">MEIRKIKLNNQIIEYQLNIKKIKKCYLKIISGKVIVNSSPFFSINDIEKLIYDHKETILKQINNYFPKYNYIDGGYVYIFNQCYQIILKDVGEYKAVFHDNKIYVYHYEIQEVIETNLKKILYDYISKQIDYYLNNDFVCNMPIIEIKKLKSRWGACFLKQNKVSFNLVLVHLEKCLIDYVIIHELCHFIQPNHSKLFYQEIEKRMPDYKVKEERLKEIGI</sequence>
<dbReference type="PANTHER" id="PTHR30399:SF1">
    <property type="entry name" value="UTP PYROPHOSPHATASE"/>
    <property type="match status" value="1"/>
</dbReference>
<protein>
    <recommendedName>
        <fullName evidence="1">YgjP-like metallopeptidase domain-containing protein</fullName>
    </recommendedName>
</protein>
<evidence type="ECO:0000259" key="1">
    <source>
        <dbReference type="Pfam" id="PF01863"/>
    </source>
</evidence>
<dbReference type="Pfam" id="PF01863">
    <property type="entry name" value="YgjP-like"/>
    <property type="match status" value="1"/>
</dbReference>
<dbReference type="CDD" id="cd07344">
    <property type="entry name" value="M48_yhfN_like"/>
    <property type="match status" value="1"/>
</dbReference>
<dbReference type="Gene3D" id="3.30.2010.10">
    <property type="entry name" value="Metalloproteases ('zincins'), catalytic domain"/>
    <property type="match status" value="1"/>
</dbReference>
<dbReference type="PANTHER" id="PTHR30399">
    <property type="entry name" value="UNCHARACTERIZED PROTEIN YGJP"/>
    <property type="match status" value="1"/>
</dbReference>
<organism evidence="2 3">
    <name type="scientific">Thomasclavelia cocleata</name>
    <dbReference type="NCBI Taxonomy" id="69824"/>
    <lineage>
        <taxon>Bacteria</taxon>
        <taxon>Bacillati</taxon>
        <taxon>Bacillota</taxon>
        <taxon>Erysipelotrichia</taxon>
        <taxon>Erysipelotrichales</taxon>
        <taxon>Coprobacillaceae</taxon>
        <taxon>Thomasclavelia</taxon>
    </lineage>
</organism>
<dbReference type="RefSeq" id="WP_092357143.1">
    <property type="nucleotide sequence ID" value="NZ_FOIN01000081.1"/>
</dbReference>
<proteinExistence type="predicted"/>
<dbReference type="GeneID" id="78289700"/>
<keyword evidence="3" id="KW-1185">Reference proteome</keyword>
<dbReference type="OrthoDB" id="9811177at2"/>
<reference evidence="3" key="1">
    <citation type="submission" date="2016-10" db="EMBL/GenBank/DDBJ databases">
        <authorList>
            <person name="Varghese N."/>
            <person name="Submissions S."/>
        </authorList>
    </citation>
    <scope>NUCLEOTIDE SEQUENCE [LARGE SCALE GENOMIC DNA]</scope>
    <source>
        <strain evidence="3">DSM 1551</strain>
    </source>
</reference>
<dbReference type="InterPro" id="IPR053136">
    <property type="entry name" value="UTP_pyrophosphatase-like"/>
</dbReference>
<feature type="domain" description="YgjP-like metallopeptidase" evidence="1">
    <location>
        <begin position="23"/>
        <end position="218"/>
    </location>
</feature>
<dbReference type="Proteomes" id="UP000198558">
    <property type="component" value="Unassembled WGS sequence"/>
</dbReference>
<dbReference type="EMBL" id="FOIN01000081">
    <property type="protein sequence ID" value="SET91029.1"/>
    <property type="molecule type" value="Genomic_DNA"/>
</dbReference>
<dbReference type="AlphaFoldDB" id="A0A1I0I349"/>
<gene>
    <name evidence="2" type="ORF">SAMN04489758_1812</name>
</gene>
<evidence type="ECO:0000313" key="2">
    <source>
        <dbReference type="EMBL" id="SET91029.1"/>
    </source>
</evidence>
<dbReference type="InterPro" id="IPR002725">
    <property type="entry name" value="YgjP-like_metallopeptidase"/>
</dbReference>
<name>A0A1I0I349_9FIRM</name>
<accession>A0A1I0I349</accession>
<evidence type="ECO:0000313" key="3">
    <source>
        <dbReference type="Proteomes" id="UP000198558"/>
    </source>
</evidence>